<reference evidence="3" key="1">
    <citation type="submission" date="2015-09" db="EMBL/GenBank/DDBJ databases">
        <authorList>
            <consortium name="Pathogen Informatics"/>
        </authorList>
    </citation>
    <scope>NUCLEOTIDE SEQUENCE [LARGE SCALE GENOMIC DNA]</scope>
    <source>
        <strain evidence="3">Lake Konstanz</strain>
    </source>
</reference>
<evidence type="ECO:0000313" key="3">
    <source>
        <dbReference type="Proteomes" id="UP000051952"/>
    </source>
</evidence>
<evidence type="ECO:0000256" key="1">
    <source>
        <dbReference type="SAM" id="MobiDB-lite"/>
    </source>
</evidence>
<dbReference type="EMBL" id="CYKH01001677">
    <property type="protein sequence ID" value="CUG88834.1"/>
    <property type="molecule type" value="Genomic_DNA"/>
</dbReference>
<gene>
    <name evidence="2" type="ORF">BSAL_17510</name>
</gene>
<dbReference type="VEuPathDB" id="TriTrypDB:BSAL_17510"/>
<keyword evidence="3" id="KW-1185">Reference proteome</keyword>
<sequence length="990" mass="102116">MLSDDLLPQPYRTVNKIVQGIVSAALDEIGKRLQQGCVVDKQFVVPRTMLTVPLHIQRITTPIDAPTAAAAARTSVVSRSHSSSAPSPSVTCSRLGIGECIQGLSNGAVRIVTSDGSEPEYTSLPIVTDGPVVSVALSRPLYTEPVYAVASASSVVVIAVDVRDATPPPSPIPVSGFNGVASRTVCVISPQQLADAMSSNNSNNAAASSVNAAVGGAAATAKKTAAPVISTVQLSLDGLMLAIGVDGDSAVLVYSIPPPPPAPASAVVTPGGGAAGPSGPTGSSTTPQATPEPPQVPLEAPRFVLMATPPSSSELSVTSPTSPTSQNTFPSGGGFVSASFDFFCRPQQQQISLGYLKEHRGKLPLSAVSLFVAWCGSSIISKFPLAEFFVNSQESVQEAKKILQAAQSQQAANAANTAAASAAAGTGKGGKAGKGGAAAAAPSESSTAAATTVGSYPEVFFSGRRDLQLSQKIITAVFDVDRQRCALGCLNGLIFVHDGTTICNTFSAASHRLKQQTINELIPVSLHFAQPMSLQQLVVGFAVQRLANRCFVDVYDLSNGSQKTPDVVAESAQSHISTSAKKSPTTKTESSSNENVTAATAPHTLRLPMYCVSRMKYLNQLRAVIPIGGLPLAIILVDQGAFVLDTTRGDVVARLKESGTDAFMSGALLTNVPSVGSGEPVATDALGSVIVTAVGIDGAVSQAHIAAQSFAVVSADSVLLSPQGTRRGHLPPALVEAAATHRAGGPVRGTRSPSESSLTSASHPSDAHNSHNNHSTHRGGGGIVRSDDFSVFRMDSAALVSEMYPVLEPLLSTTYGQLPPLLIEALRRFFHDVPHSRRNDPKSAEQLGQRLATLQQAQHQVATLHHAAGSAAVSNTGGGRSAQPSLGGTLTSTKAPHPPGGDGRLSRNSTQSKAMSATTTKLRPSVTPAAAMSGVTPSSAAQGGGGGGNGANGDHDGWTGSIRAHITQREDTRHLRKDRVHDFWEAMKKR</sequence>
<feature type="compositionally biased region" description="Low complexity" evidence="1">
    <location>
        <begin position="577"/>
        <end position="592"/>
    </location>
</feature>
<feature type="region of interest" description="Disordered" evidence="1">
    <location>
        <begin position="856"/>
        <end position="960"/>
    </location>
</feature>
<accession>A0A0S4JIK8</accession>
<feature type="region of interest" description="Disordered" evidence="1">
    <location>
        <begin position="263"/>
        <end position="296"/>
    </location>
</feature>
<feature type="compositionally biased region" description="Polar residues" evidence="1">
    <location>
        <begin position="882"/>
        <end position="894"/>
    </location>
</feature>
<evidence type="ECO:0000313" key="2">
    <source>
        <dbReference type="EMBL" id="CUG88834.1"/>
    </source>
</evidence>
<name>A0A0S4JIK8_BODSA</name>
<dbReference type="Proteomes" id="UP000051952">
    <property type="component" value="Unassembled WGS sequence"/>
</dbReference>
<protein>
    <submittedName>
        <fullName evidence="2">Uncharacterized protein</fullName>
    </submittedName>
</protein>
<organism evidence="2 3">
    <name type="scientific">Bodo saltans</name>
    <name type="common">Flagellated protozoan</name>
    <dbReference type="NCBI Taxonomy" id="75058"/>
    <lineage>
        <taxon>Eukaryota</taxon>
        <taxon>Discoba</taxon>
        <taxon>Euglenozoa</taxon>
        <taxon>Kinetoplastea</taxon>
        <taxon>Metakinetoplastina</taxon>
        <taxon>Eubodonida</taxon>
        <taxon>Bodonidae</taxon>
        <taxon>Bodo</taxon>
    </lineage>
</organism>
<feature type="region of interest" description="Disordered" evidence="1">
    <location>
        <begin position="568"/>
        <end position="598"/>
    </location>
</feature>
<dbReference type="AlphaFoldDB" id="A0A0S4JIK8"/>
<feature type="compositionally biased region" description="Gly residues" evidence="1">
    <location>
        <begin position="942"/>
        <end position="951"/>
    </location>
</feature>
<feature type="compositionally biased region" description="Low complexity" evidence="1">
    <location>
        <begin position="277"/>
        <end position="289"/>
    </location>
</feature>
<feature type="compositionally biased region" description="Polar residues" evidence="1">
    <location>
        <begin position="906"/>
        <end position="922"/>
    </location>
</feature>
<feature type="compositionally biased region" description="Polar residues" evidence="1">
    <location>
        <begin position="751"/>
        <end position="763"/>
    </location>
</feature>
<proteinExistence type="predicted"/>
<feature type="region of interest" description="Disordered" evidence="1">
    <location>
        <begin position="739"/>
        <end position="782"/>
    </location>
</feature>